<evidence type="ECO:0000256" key="2">
    <source>
        <dbReference type="ARBA" id="ARBA00022723"/>
    </source>
</evidence>
<proteinExistence type="inferred from homology"/>
<organism evidence="6 7">
    <name type="scientific">Paremcibacter congregatus</name>
    <dbReference type="NCBI Taxonomy" id="2043170"/>
    <lineage>
        <taxon>Bacteria</taxon>
        <taxon>Pseudomonadati</taxon>
        <taxon>Pseudomonadota</taxon>
        <taxon>Alphaproteobacteria</taxon>
        <taxon>Emcibacterales</taxon>
        <taxon>Emcibacteraceae</taxon>
        <taxon>Paremcibacter</taxon>
    </lineage>
</organism>
<keyword evidence="2 5" id="KW-0479">Metal-binding</keyword>
<dbReference type="PANTHER" id="PTHR20854">
    <property type="entry name" value="INOSITOL MONOPHOSPHATASE"/>
    <property type="match status" value="1"/>
</dbReference>
<evidence type="ECO:0000256" key="1">
    <source>
        <dbReference type="ARBA" id="ARBA00009759"/>
    </source>
</evidence>
<dbReference type="Proteomes" id="UP000229730">
    <property type="component" value="Unassembled WGS sequence"/>
</dbReference>
<reference evidence="6 7" key="1">
    <citation type="submission" date="2017-10" db="EMBL/GenBank/DDBJ databases">
        <title>Frigbacter circumglobatus gen. nov. sp. nov., isolated from sediment cultured in situ.</title>
        <authorList>
            <person name="Zhao Z."/>
        </authorList>
    </citation>
    <scope>NUCLEOTIDE SEQUENCE [LARGE SCALE GENOMIC DNA]</scope>
    <source>
        <strain evidence="6 7">ZYL</strain>
    </source>
</reference>
<feature type="binding site" evidence="5">
    <location>
        <position position="66"/>
    </location>
    <ligand>
        <name>Mg(2+)</name>
        <dbReference type="ChEBI" id="CHEBI:18420"/>
        <label>1</label>
        <note>catalytic</note>
    </ligand>
</feature>
<accession>A0A2G4YV47</accession>
<comment type="cofactor">
    <cofactor evidence="5">
        <name>Mg(2+)</name>
        <dbReference type="ChEBI" id="CHEBI:18420"/>
    </cofactor>
</comment>
<sequence length="271" mass="30159">MSGDIIGELVIDVAKSEILPRYNNLKEADIAAKSPGDMVTIADLAAEKALTRALKREYPTAIIGGEESISEAPNLLAEITTADHAFLIDPVDGTNNFIKGDPRFALMLTELRKGQVEAAWIYLPVTEKLASARKGEGARLNDRKVVTLAPTFEPAKMVAAAHLKRFPPEIRCLAEHNLKDFKENRPAFCAGHDYIMLLEGAKDFSVYYRTLPWDHLPGGFIFTEAGGYVRTLFDQKKYRIGIQDKGLLSAPSEALWHKIRQSVFPDRFTRS</sequence>
<dbReference type="PROSITE" id="PS00629">
    <property type="entry name" value="IMP_1"/>
    <property type="match status" value="1"/>
</dbReference>
<keyword evidence="7" id="KW-1185">Reference proteome</keyword>
<feature type="binding site" evidence="5">
    <location>
        <position position="89"/>
    </location>
    <ligand>
        <name>Mg(2+)</name>
        <dbReference type="ChEBI" id="CHEBI:18420"/>
        <label>1</label>
        <note>catalytic</note>
    </ligand>
</feature>
<protein>
    <submittedName>
        <fullName evidence="6">Inositol monophosphatase</fullName>
    </submittedName>
</protein>
<dbReference type="PANTHER" id="PTHR20854:SF4">
    <property type="entry name" value="INOSITOL-1-MONOPHOSPHATASE-RELATED"/>
    <property type="match status" value="1"/>
</dbReference>
<feature type="binding site" evidence="5">
    <location>
        <position position="214"/>
    </location>
    <ligand>
        <name>Mg(2+)</name>
        <dbReference type="ChEBI" id="CHEBI:18420"/>
        <label>1</label>
        <note>catalytic</note>
    </ligand>
</feature>
<dbReference type="InterPro" id="IPR020583">
    <property type="entry name" value="Inositol_monoP_metal-BS"/>
</dbReference>
<evidence type="ECO:0000256" key="4">
    <source>
        <dbReference type="ARBA" id="ARBA00022842"/>
    </source>
</evidence>
<dbReference type="EMBL" id="PDEM01000009">
    <property type="protein sequence ID" value="PHZ86163.1"/>
    <property type="molecule type" value="Genomic_DNA"/>
</dbReference>
<evidence type="ECO:0000256" key="5">
    <source>
        <dbReference type="PIRSR" id="PIRSR600760-2"/>
    </source>
</evidence>
<gene>
    <name evidence="6" type="ORF">CRD36_05705</name>
</gene>
<dbReference type="InParanoid" id="A0A2G4YV47"/>
<dbReference type="GO" id="GO:0006020">
    <property type="term" value="P:inositol metabolic process"/>
    <property type="evidence" value="ECO:0007669"/>
    <property type="project" value="TreeGrafter"/>
</dbReference>
<evidence type="ECO:0000313" key="6">
    <source>
        <dbReference type="EMBL" id="PHZ86163.1"/>
    </source>
</evidence>
<dbReference type="GO" id="GO:0046872">
    <property type="term" value="F:metal ion binding"/>
    <property type="evidence" value="ECO:0007669"/>
    <property type="project" value="UniProtKB-KW"/>
</dbReference>
<dbReference type="SUPFAM" id="SSF56655">
    <property type="entry name" value="Carbohydrate phosphatase"/>
    <property type="match status" value="1"/>
</dbReference>
<keyword evidence="3" id="KW-0378">Hydrolase</keyword>
<dbReference type="AlphaFoldDB" id="A0A2G4YV47"/>
<name>A0A2G4YV47_9PROT</name>
<dbReference type="OrthoDB" id="9785695at2"/>
<dbReference type="Gene3D" id="3.30.540.10">
    <property type="entry name" value="Fructose-1,6-Bisphosphatase, subunit A, domain 1"/>
    <property type="match status" value="1"/>
</dbReference>
<dbReference type="Gene3D" id="3.40.190.80">
    <property type="match status" value="1"/>
</dbReference>
<dbReference type="InterPro" id="IPR000760">
    <property type="entry name" value="Inositol_monophosphatase-like"/>
</dbReference>
<keyword evidence="4 5" id="KW-0460">Magnesium</keyword>
<evidence type="ECO:0000256" key="3">
    <source>
        <dbReference type="ARBA" id="ARBA00022801"/>
    </source>
</evidence>
<dbReference type="PRINTS" id="PR00377">
    <property type="entry name" value="IMPHPHTASES"/>
</dbReference>
<dbReference type="GO" id="GO:0007165">
    <property type="term" value="P:signal transduction"/>
    <property type="evidence" value="ECO:0007669"/>
    <property type="project" value="TreeGrafter"/>
</dbReference>
<dbReference type="Pfam" id="PF00459">
    <property type="entry name" value="Inositol_P"/>
    <property type="match status" value="1"/>
</dbReference>
<comment type="similarity">
    <text evidence="1">Belongs to the inositol monophosphatase superfamily.</text>
</comment>
<evidence type="ECO:0000313" key="7">
    <source>
        <dbReference type="Proteomes" id="UP000229730"/>
    </source>
</evidence>
<dbReference type="RefSeq" id="WP_099471747.1">
    <property type="nucleotide sequence ID" value="NZ_CP041025.1"/>
</dbReference>
<feature type="binding site" evidence="5">
    <location>
        <position position="92"/>
    </location>
    <ligand>
        <name>Mg(2+)</name>
        <dbReference type="ChEBI" id="CHEBI:18420"/>
        <label>1</label>
        <note>catalytic</note>
    </ligand>
</feature>
<dbReference type="GO" id="GO:0008934">
    <property type="term" value="F:inositol monophosphate 1-phosphatase activity"/>
    <property type="evidence" value="ECO:0007669"/>
    <property type="project" value="TreeGrafter"/>
</dbReference>
<comment type="caution">
    <text evidence="6">The sequence shown here is derived from an EMBL/GenBank/DDBJ whole genome shotgun (WGS) entry which is preliminary data.</text>
</comment>